<evidence type="ECO:0000256" key="7">
    <source>
        <dbReference type="ARBA" id="ARBA00023034"/>
    </source>
</evidence>
<organism evidence="8">
    <name type="scientific">Sesamum radiatum</name>
    <name type="common">Black benniseed</name>
    <dbReference type="NCBI Taxonomy" id="300843"/>
    <lineage>
        <taxon>Eukaryota</taxon>
        <taxon>Viridiplantae</taxon>
        <taxon>Streptophyta</taxon>
        <taxon>Embryophyta</taxon>
        <taxon>Tracheophyta</taxon>
        <taxon>Spermatophyta</taxon>
        <taxon>Magnoliopsida</taxon>
        <taxon>eudicotyledons</taxon>
        <taxon>Gunneridae</taxon>
        <taxon>Pentapetalae</taxon>
        <taxon>asterids</taxon>
        <taxon>lamiids</taxon>
        <taxon>Lamiales</taxon>
        <taxon>Pedaliaceae</taxon>
        <taxon>Sesamum</taxon>
    </lineage>
</organism>
<dbReference type="FunFam" id="3.30.1380.20:FF:000006">
    <property type="entry name" value="Trafficking protein particle complex subunit"/>
    <property type="match status" value="1"/>
</dbReference>
<dbReference type="Pfam" id="PF04051">
    <property type="entry name" value="TRAPP"/>
    <property type="match status" value="1"/>
</dbReference>
<evidence type="ECO:0000256" key="5">
    <source>
        <dbReference type="ARBA" id="ARBA00022824"/>
    </source>
</evidence>
<reference evidence="8" key="2">
    <citation type="journal article" date="2024" name="Plant">
        <title>Genomic evolution and insights into agronomic trait innovations of Sesamum species.</title>
        <authorList>
            <person name="Miao H."/>
            <person name="Wang L."/>
            <person name="Qu L."/>
            <person name="Liu H."/>
            <person name="Sun Y."/>
            <person name="Le M."/>
            <person name="Wang Q."/>
            <person name="Wei S."/>
            <person name="Zheng Y."/>
            <person name="Lin W."/>
            <person name="Duan Y."/>
            <person name="Cao H."/>
            <person name="Xiong S."/>
            <person name="Wang X."/>
            <person name="Wei L."/>
            <person name="Li C."/>
            <person name="Ma Q."/>
            <person name="Ju M."/>
            <person name="Zhao R."/>
            <person name="Li G."/>
            <person name="Mu C."/>
            <person name="Tian Q."/>
            <person name="Mei H."/>
            <person name="Zhang T."/>
            <person name="Gao T."/>
            <person name="Zhang H."/>
        </authorList>
    </citation>
    <scope>NUCLEOTIDE SEQUENCE</scope>
    <source>
        <strain evidence="8">G02</strain>
    </source>
</reference>
<reference evidence="8" key="1">
    <citation type="submission" date="2020-06" db="EMBL/GenBank/DDBJ databases">
        <authorList>
            <person name="Li T."/>
            <person name="Hu X."/>
            <person name="Zhang T."/>
            <person name="Song X."/>
            <person name="Zhang H."/>
            <person name="Dai N."/>
            <person name="Sheng W."/>
            <person name="Hou X."/>
            <person name="Wei L."/>
        </authorList>
    </citation>
    <scope>NUCLEOTIDE SEQUENCE</scope>
    <source>
        <strain evidence="8">G02</strain>
        <tissue evidence="8">Leaf</tissue>
    </source>
</reference>
<protein>
    <submittedName>
        <fullName evidence="8">Trafficking protein particle complex subunit</fullName>
    </submittedName>
</protein>
<dbReference type="GO" id="GO:0005794">
    <property type="term" value="C:Golgi apparatus"/>
    <property type="evidence" value="ECO:0007669"/>
    <property type="project" value="UniProtKB-SubCell"/>
</dbReference>
<dbReference type="InterPro" id="IPR007194">
    <property type="entry name" value="TRAPP_component"/>
</dbReference>
<evidence type="ECO:0000256" key="4">
    <source>
        <dbReference type="ARBA" id="ARBA00022448"/>
    </source>
</evidence>
<dbReference type="PANTHER" id="PTHR13048">
    <property type="entry name" value="TRAFFICKING PROTEIN PARTICLE COMPLEX SUBUNIT 3"/>
    <property type="match status" value="1"/>
</dbReference>
<dbReference type="SUPFAM" id="SSF111126">
    <property type="entry name" value="Ligand-binding domain in the NO signalling and Golgi transport"/>
    <property type="match status" value="1"/>
</dbReference>
<accession>A0AAW2T3A4</accession>
<dbReference type="GO" id="GO:0030008">
    <property type="term" value="C:TRAPP complex"/>
    <property type="evidence" value="ECO:0007669"/>
    <property type="project" value="InterPro"/>
</dbReference>
<dbReference type="InterPro" id="IPR024096">
    <property type="entry name" value="NO_sig/Golgi_transp_ligand-bd"/>
</dbReference>
<comment type="similarity">
    <text evidence="3">Belongs to the TRAPP small subunits family. BET3 subfamily.</text>
</comment>
<dbReference type="CDD" id="cd14942">
    <property type="entry name" value="TRAPPC3_bet3"/>
    <property type="match status" value="1"/>
</dbReference>
<dbReference type="Gene3D" id="3.30.1380.20">
    <property type="entry name" value="Trafficking protein particle complex subunit 3"/>
    <property type="match status" value="1"/>
</dbReference>
<comment type="subcellular location">
    <subcellularLocation>
        <location evidence="2">Endoplasmic reticulum</location>
    </subcellularLocation>
    <subcellularLocation>
        <location evidence="1">Golgi apparatus</location>
        <location evidence="1">cis-Golgi network</location>
    </subcellularLocation>
</comment>
<evidence type="ECO:0000256" key="6">
    <source>
        <dbReference type="ARBA" id="ARBA00022892"/>
    </source>
</evidence>
<dbReference type="AlphaFoldDB" id="A0AAW2T3A4"/>
<keyword evidence="6" id="KW-0931">ER-Golgi transport</keyword>
<sequence length="220" mass="24729">MLVRQALLENVLAFGSSASTLHLTFSLQSSVFTLSRRTSKLSPISWPRSPPSPNAELFTLTYGAIVRQLLTDLEEVEEVNKQLDQMGYNIGVRLVDEFLAKSNVSRCVDFRETAEVIAKVGFKMFLGVTASVTNWDAEGTTCSIILEDNPLVDFVELPDTCQGLYYCNILSGVIRGALEMVSMKTEVTWLRDMLRGDDVFELQVKLLKQVPEEYPYKDDE</sequence>
<comment type="caution">
    <text evidence="8">The sequence shown here is derived from an EMBL/GenBank/DDBJ whole genome shotgun (WGS) entry which is preliminary data.</text>
</comment>
<dbReference type="EMBL" id="JACGWJ010000009">
    <property type="protein sequence ID" value="KAL0399275.1"/>
    <property type="molecule type" value="Genomic_DNA"/>
</dbReference>
<dbReference type="GO" id="GO:0005783">
    <property type="term" value="C:endoplasmic reticulum"/>
    <property type="evidence" value="ECO:0007669"/>
    <property type="project" value="UniProtKB-SubCell"/>
</dbReference>
<evidence type="ECO:0000256" key="3">
    <source>
        <dbReference type="ARBA" id="ARBA00006218"/>
    </source>
</evidence>
<evidence type="ECO:0000313" key="8">
    <source>
        <dbReference type="EMBL" id="KAL0399275.1"/>
    </source>
</evidence>
<evidence type="ECO:0000256" key="1">
    <source>
        <dbReference type="ARBA" id="ARBA00004222"/>
    </source>
</evidence>
<name>A0AAW2T3A4_SESRA</name>
<keyword evidence="5" id="KW-0256">Endoplasmic reticulum</keyword>
<keyword evidence="7" id="KW-0333">Golgi apparatus</keyword>
<gene>
    <name evidence="8" type="ORF">Sradi_2270800</name>
</gene>
<evidence type="ECO:0000256" key="2">
    <source>
        <dbReference type="ARBA" id="ARBA00004240"/>
    </source>
</evidence>
<proteinExistence type="inferred from homology"/>
<dbReference type="GO" id="GO:0048193">
    <property type="term" value="P:Golgi vesicle transport"/>
    <property type="evidence" value="ECO:0007669"/>
    <property type="project" value="InterPro"/>
</dbReference>
<dbReference type="InterPro" id="IPR016721">
    <property type="entry name" value="Bet3"/>
</dbReference>
<keyword evidence="4" id="KW-0813">Transport</keyword>